<evidence type="ECO:0000256" key="2">
    <source>
        <dbReference type="ARBA" id="ARBA00023054"/>
    </source>
</evidence>
<evidence type="ECO:0000256" key="3">
    <source>
        <dbReference type="SAM" id="Coils"/>
    </source>
</evidence>
<keyword evidence="2 3" id="KW-0175">Coiled coil</keyword>
<proteinExistence type="inferred from homology"/>
<gene>
    <name evidence="6" type="ORF">g.18760</name>
    <name evidence="5" type="ORF">g.18761</name>
    <name evidence="4" type="ORF">g.18763</name>
</gene>
<dbReference type="GO" id="GO:0005737">
    <property type="term" value="C:cytoplasm"/>
    <property type="evidence" value="ECO:0007669"/>
    <property type="project" value="TreeGrafter"/>
</dbReference>
<dbReference type="GO" id="GO:0035556">
    <property type="term" value="P:intracellular signal transduction"/>
    <property type="evidence" value="ECO:0007669"/>
    <property type="project" value="InterPro"/>
</dbReference>
<name>A0A1B6CLU2_9HEMI</name>
<dbReference type="EMBL" id="GEDC01022859">
    <property type="protein sequence ID" value="JAS14439.1"/>
    <property type="molecule type" value="Transcribed_RNA"/>
</dbReference>
<protein>
    <recommendedName>
        <fullName evidence="7">SH3 domain-binding protein 5 homolog</fullName>
    </recommendedName>
</protein>
<dbReference type="PANTHER" id="PTHR19423">
    <property type="entry name" value="SH3 DOMAIN-BINDING PROTEIN 5"/>
    <property type="match status" value="1"/>
</dbReference>
<dbReference type="PANTHER" id="PTHR19423:SF1">
    <property type="entry name" value="SH3 DOMAIN-BINDING PROTEIN 5"/>
    <property type="match status" value="1"/>
</dbReference>
<feature type="coiled-coil region" evidence="3">
    <location>
        <begin position="306"/>
        <end position="337"/>
    </location>
</feature>
<comment type="similarity">
    <text evidence="1">Belongs to the SH3BP5 family.</text>
</comment>
<dbReference type="EMBL" id="GEDC01015871">
    <property type="protein sequence ID" value="JAS21427.1"/>
    <property type="molecule type" value="Transcribed_RNA"/>
</dbReference>
<sequence length="377" mass="42885">MTSAKSESDDKNDLKEDDLDPRIKIELEKLNTATDEINTIEIEFDEAQKTFNILMNERKRRHQLWSKKLGSSMDRARPYFEALEIAKNARSECQRAAFEFQRAYEFHRAARETAALAETRYLSQQHVWQFDTAWQESLNQATKKVAEAEHNKAESGREHQRKATLFNAAEQKVQILEQRLKKHIIKSRPYFEEMVLCQSQLEAQSNRVKELQAAVLKAKSQYASSLRQLEAISEEIHLSRKNKSGSVSPSGPREPGVGAELALILPIEIPHSQDEGACGDSYNAGISKLNLTYDLEAYDSQSLGSMSRATSAAQSDAEELDEANEKDLEELRVWKEELSHSNFTPDPIWETELTATINRLDALHTSQSEEQVKSKDA</sequence>
<dbReference type="EMBL" id="GEDC01010725">
    <property type="protein sequence ID" value="JAS26573.1"/>
    <property type="molecule type" value="Transcribed_RNA"/>
</dbReference>
<evidence type="ECO:0008006" key="7">
    <source>
        <dbReference type="Google" id="ProtNLM"/>
    </source>
</evidence>
<organism evidence="4">
    <name type="scientific">Clastoptera arizonana</name>
    <name type="common">Arizona spittle bug</name>
    <dbReference type="NCBI Taxonomy" id="38151"/>
    <lineage>
        <taxon>Eukaryota</taxon>
        <taxon>Metazoa</taxon>
        <taxon>Ecdysozoa</taxon>
        <taxon>Arthropoda</taxon>
        <taxon>Hexapoda</taxon>
        <taxon>Insecta</taxon>
        <taxon>Pterygota</taxon>
        <taxon>Neoptera</taxon>
        <taxon>Paraneoptera</taxon>
        <taxon>Hemiptera</taxon>
        <taxon>Auchenorrhyncha</taxon>
        <taxon>Cercopoidea</taxon>
        <taxon>Clastopteridae</taxon>
        <taxon>Clastoptera</taxon>
    </lineage>
</organism>
<evidence type="ECO:0000313" key="4">
    <source>
        <dbReference type="EMBL" id="JAS14439.1"/>
    </source>
</evidence>
<evidence type="ECO:0000313" key="6">
    <source>
        <dbReference type="EMBL" id="JAS26573.1"/>
    </source>
</evidence>
<reference evidence="4" key="1">
    <citation type="submission" date="2015-12" db="EMBL/GenBank/DDBJ databases">
        <title>De novo transcriptome assembly of four potential Pierce s Disease insect vectors from Arizona vineyards.</title>
        <authorList>
            <person name="Tassone E.E."/>
        </authorList>
    </citation>
    <scope>NUCLEOTIDE SEQUENCE</scope>
</reference>
<dbReference type="InterPro" id="IPR007940">
    <property type="entry name" value="SH3BP5"/>
</dbReference>
<dbReference type="GO" id="GO:0004860">
    <property type="term" value="F:protein kinase inhibitor activity"/>
    <property type="evidence" value="ECO:0007669"/>
    <property type="project" value="TreeGrafter"/>
</dbReference>
<feature type="coiled-coil region" evidence="3">
    <location>
        <begin position="23"/>
        <end position="57"/>
    </location>
</feature>
<evidence type="ECO:0000256" key="1">
    <source>
        <dbReference type="ARBA" id="ARBA00007796"/>
    </source>
</evidence>
<feature type="coiled-coil region" evidence="3">
    <location>
        <begin position="138"/>
        <end position="221"/>
    </location>
</feature>
<dbReference type="Pfam" id="PF05276">
    <property type="entry name" value="SH3BP5"/>
    <property type="match status" value="1"/>
</dbReference>
<dbReference type="AlphaFoldDB" id="A0A1B6CLU2"/>
<accession>A0A1B6CLU2</accession>
<evidence type="ECO:0000313" key="5">
    <source>
        <dbReference type="EMBL" id="JAS21427.1"/>
    </source>
</evidence>